<dbReference type="PANTHER" id="PTHR31899:SF9">
    <property type="entry name" value="BETA-CAROTENE 3-HYDROXYLASE 1, CHLOROPLASTIC"/>
    <property type="match status" value="1"/>
</dbReference>
<dbReference type="GO" id="GO:0016123">
    <property type="term" value="P:xanthophyll biosynthetic process"/>
    <property type="evidence" value="ECO:0007669"/>
    <property type="project" value="TreeGrafter"/>
</dbReference>
<feature type="transmembrane region" description="Helical" evidence="4">
    <location>
        <begin position="6"/>
        <end position="24"/>
    </location>
</feature>
<reference evidence="5 6" key="1">
    <citation type="journal article" date="2012" name="Stand. Genomic Sci.">
        <title>Complete genome sequencing and analysis of Saprospira grandis str. Lewin, a predatory marine bacterium.</title>
        <authorList>
            <person name="Saw J.H."/>
            <person name="Yuryev A."/>
            <person name="Kanbe M."/>
            <person name="Hou S."/>
            <person name="Young A.G."/>
            <person name="Aizawa S."/>
            <person name="Alam M."/>
        </authorList>
    </citation>
    <scope>NUCLEOTIDE SEQUENCE [LARGE SCALE GENOMIC DNA]</scope>
    <source>
        <strain evidence="5 6">Lewin</strain>
    </source>
</reference>
<keyword evidence="4" id="KW-0472">Membrane</keyword>
<keyword evidence="4" id="KW-1133">Transmembrane helix</keyword>
<proteinExistence type="inferred from homology"/>
<dbReference type="eggNOG" id="COG3000">
    <property type="taxonomic scope" value="Bacteria"/>
</dbReference>
<comment type="similarity">
    <text evidence="1">Belongs to the sterol desaturase family.</text>
</comment>
<sequence>MQILFYTLITLASVIAMEFVAWLAHKYLMHGLLWIWHEDHHKPHEVEGFFEKNDLFFLVFAVPSAASYIIGSAVPGYFPLFFVGVGISIYGLIYFLIHDVYIHQRFKWFKQLDGWYSRGILRAHGAHHAKQEKEDGVSFGLLLVHPKYFRKKKK</sequence>
<gene>
    <name evidence="5" type="primary">crtR</name>
    <name evidence="5" type="ordered locus">SGRA_1065</name>
</gene>
<dbReference type="Proteomes" id="UP000007519">
    <property type="component" value="Chromosome"/>
</dbReference>
<organism evidence="5 6">
    <name type="scientific">Saprospira grandis (strain Lewin)</name>
    <dbReference type="NCBI Taxonomy" id="984262"/>
    <lineage>
        <taxon>Bacteria</taxon>
        <taxon>Pseudomonadati</taxon>
        <taxon>Bacteroidota</taxon>
        <taxon>Saprospiria</taxon>
        <taxon>Saprospirales</taxon>
        <taxon>Saprospiraceae</taxon>
        <taxon>Saprospira</taxon>
    </lineage>
</organism>
<evidence type="ECO:0000256" key="1">
    <source>
        <dbReference type="ARBA" id="ARBA00009324"/>
    </source>
</evidence>
<keyword evidence="4" id="KW-0812">Transmembrane</keyword>
<evidence type="ECO:0000256" key="3">
    <source>
        <dbReference type="ARBA" id="ARBA00023002"/>
    </source>
</evidence>
<dbReference type="GO" id="GO:0010291">
    <property type="term" value="F:beta-carotene 3-hydroxylase activity"/>
    <property type="evidence" value="ECO:0007669"/>
    <property type="project" value="TreeGrafter"/>
</dbReference>
<evidence type="ECO:0000313" key="6">
    <source>
        <dbReference type="Proteomes" id="UP000007519"/>
    </source>
</evidence>
<dbReference type="EMBL" id="CP002831">
    <property type="protein sequence ID" value="AFC23800.1"/>
    <property type="molecule type" value="Genomic_DNA"/>
</dbReference>
<dbReference type="KEGG" id="sgn:SGRA_1065"/>
<accession>H6L3F3</accession>
<dbReference type="HOGENOM" id="CLU_054855_1_0_10"/>
<feature type="transmembrane region" description="Helical" evidence="4">
    <location>
        <begin position="77"/>
        <end position="97"/>
    </location>
</feature>
<dbReference type="EC" id="1.14.13.-" evidence="5"/>
<evidence type="ECO:0000313" key="5">
    <source>
        <dbReference type="EMBL" id="AFC23800.1"/>
    </source>
</evidence>
<dbReference type="STRING" id="984262.SGRA_1065"/>
<keyword evidence="3 5" id="KW-0560">Oxidoreductase</keyword>
<dbReference type="PANTHER" id="PTHR31899">
    <property type="entry name" value="BETA-CAROTENE 3-HYDROXYLASE 1, CHLOROPLASTIC"/>
    <property type="match status" value="1"/>
</dbReference>
<evidence type="ECO:0000256" key="4">
    <source>
        <dbReference type="SAM" id="Phobius"/>
    </source>
</evidence>
<keyword evidence="2" id="KW-0125">Carotenoid biosynthesis</keyword>
<dbReference type="OrthoDB" id="5243888at2"/>
<keyword evidence="6" id="KW-1185">Reference proteome</keyword>
<dbReference type="AlphaFoldDB" id="H6L3F3"/>
<protein>
    <submittedName>
        <fullName evidence="5">Beta-carotene hydroxylase</fullName>
        <ecNumber evidence="5">1.14.13.-</ecNumber>
    </submittedName>
</protein>
<dbReference type="GO" id="GO:0016119">
    <property type="term" value="P:carotene metabolic process"/>
    <property type="evidence" value="ECO:0007669"/>
    <property type="project" value="TreeGrafter"/>
</dbReference>
<name>H6L3F3_SAPGL</name>
<dbReference type="RefSeq" id="WP_015691449.1">
    <property type="nucleotide sequence ID" value="NC_016940.1"/>
</dbReference>
<evidence type="ECO:0000256" key="2">
    <source>
        <dbReference type="ARBA" id="ARBA00022746"/>
    </source>
</evidence>
<dbReference type="InterPro" id="IPR045019">
    <property type="entry name" value="BETA-OHASE-like"/>
</dbReference>